<dbReference type="OrthoDB" id="3156934at2759"/>
<name>A0A0C9Y3C7_9AGAR</name>
<sequence>MSGLFVVESNPQFDKLDDPVSADIPILSSKPQIQDFYEIQKAVDVARRRIDQDIEKMEGAIRALKSRRNSLAAISRLPPEILSKIFVCYAATYEPAQLTMDWVKVTHVSRHWRTVAIGCPCLWTTPVFAQPRWVEEMLKRSKMAPLVIDAHSRHMGPKWTEVVQLAMNHISRVRELKIVSPSASFGKLFSSVPRAAPMLQILVLSTSTIDYGEPSHDNYSIPPELFSDDSSQLRHLELIQCNLDWTSHLLKGLTHLKIHDTPPGTRPSTPLFLGVLEQLPSLTVLDLKEALPHVADGSSTVSHQRTVKLRSLTNLHIWGSKSDCINALRHLSVPSIATFKLYCRITAVSDADFSSILTSVSLWEPAAIISSAGKPHKCPIRTLKIVVFDSMGFSLQAWPTVLSFQTLSGDLNPPPSIDLFFQLSSTVTPRIGDKLIGETCAALPLEQLVSLDVSNASEITEQTWLRRFGKLAHLRFICAQGQAVHTLLSAMIAEPSTATGTSVSANSSTRKRSRHRREMPPAVYFPSLLHLTIENMNFDSGYNAEYAELEDLKNCLMERYWRKAEVRELTLSRCHRLATEHVDELREIVVDVIWDGLETGFTDVSEDNLFAHHFGLTQWDP</sequence>
<dbReference type="HOGENOM" id="CLU_024199_2_3_1"/>
<dbReference type="EMBL" id="KN838568">
    <property type="protein sequence ID" value="KIK04572.1"/>
    <property type="molecule type" value="Genomic_DNA"/>
</dbReference>
<dbReference type="InterPro" id="IPR001810">
    <property type="entry name" value="F-box_dom"/>
</dbReference>
<dbReference type="STRING" id="1095629.A0A0C9Y3C7"/>
<gene>
    <name evidence="2" type="ORF">K443DRAFT_675829</name>
</gene>
<evidence type="ECO:0000259" key="1">
    <source>
        <dbReference type="Pfam" id="PF12937"/>
    </source>
</evidence>
<dbReference type="SUPFAM" id="SSF52047">
    <property type="entry name" value="RNI-like"/>
    <property type="match status" value="1"/>
</dbReference>
<accession>A0A0C9Y3C7</accession>
<dbReference type="InterPro" id="IPR032675">
    <property type="entry name" value="LRR_dom_sf"/>
</dbReference>
<dbReference type="Pfam" id="PF12937">
    <property type="entry name" value="F-box-like"/>
    <property type="match status" value="1"/>
</dbReference>
<dbReference type="Gene3D" id="3.80.10.10">
    <property type="entry name" value="Ribonuclease Inhibitor"/>
    <property type="match status" value="1"/>
</dbReference>
<protein>
    <recommendedName>
        <fullName evidence="1">F-box domain-containing protein</fullName>
    </recommendedName>
</protein>
<feature type="domain" description="F-box" evidence="1">
    <location>
        <begin position="74"/>
        <end position="128"/>
    </location>
</feature>
<dbReference type="AlphaFoldDB" id="A0A0C9Y3C7"/>
<reference evidence="3" key="2">
    <citation type="submission" date="2015-01" db="EMBL/GenBank/DDBJ databases">
        <title>Evolutionary Origins and Diversification of the Mycorrhizal Mutualists.</title>
        <authorList>
            <consortium name="DOE Joint Genome Institute"/>
            <consortium name="Mycorrhizal Genomics Consortium"/>
            <person name="Kohler A."/>
            <person name="Kuo A."/>
            <person name="Nagy L.G."/>
            <person name="Floudas D."/>
            <person name="Copeland A."/>
            <person name="Barry K.W."/>
            <person name="Cichocki N."/>
            <person name="Veneault-Fourrey C."/>
            <person name="LaButti K."/>
            <person name="Lindquist E.A."/>
            <person name="Lipzen A."/>
            <person name="Lundell T."/>
            <person name="Morin E."/>
            <person name="Murat C."/>
            <person name="Riley R."/>
            <person name="Ohm R."/>
            <person name="Sun H."/>
            <person name="Tunlid A."/>
            <person name="Henrissat B."/>
            <person name="Grigoriev I.V."/>
            <person name="Hibbett D.S."/>
            <person name="Martin F."/>
        </authorList>
    </citation>
    <scope>NUCLEOTIDE SEQUENCE [LARGE SCALE GENOMIC DNA]</scope>
    <source>
        <strain evidence="3">LaAM-08-1</strain>
    </source>
</reference>
<evidence type="ECO:0000313" key="3">
    <source>
        <dbReference type="Proteomes" id="UP000054477"/>
    </source>
</evidence>
<reference evidence="2 3" key="1">
    <citation type="submission" date="2014-04" db="EMBL/GenBank/DDBJ databases">
        <authorList>
            <consortium name="DOE Joint Genome Institute"/>
            <person name="Kuo A."/>
            <person name="Kohler A."/>
            <person name="Nagy L.G."/>
            <person name="Floudas D."/>
            <person name="Copeland A."/>
            <person name="Barry K.W."/>
            <person name="Cichocki N."/>
            <person name="Veneault-Fourrey C."/>
            <person name="LaButti K."/>
            <person name="Lindquist E.A."/>
            <person name="Lipzen A."/>
            <person name="Lundell T."/>
            <person name="Morin E."/>
            <person name="Murat C."/>
            <person name="Sun H."/>
            <person name="Tunlid A."/>
            <person name="Henrissat B."/>
            <person name="Grigoriev I.V."/>
            <person name="Hibbett D.S."/>
            <person name="Martin F."/>
            <person name="Nordberg H.P."/>
            <person name="Cantor M.N."/>
            <person name="Hua S.X."/>
        </authorList>
    </citation>
    <scope>NUCLEOTIDE SEQUENCE [LARGE SCALE GENOMIC DNA]</scope>
    <source>
        <strain evidence="2 3">LaAM-08-1</strain>
    </source>
</reference>
<dbReference type="Gene3D" id="1.20.1280.50">
    <property type="match status" value="1"/>
</dbReference>
<evidence type="ECO:0000313" key="2">
    <source>
        <dbReference type="EMBL" id="KIK04572.1"/>
    </source>
</evidence>
<organism evidence="2 3">
    <name type="scientific">Laccaria amethystina LaAM-08-1</name>
    <dbReference type="NCBI Taxonomy" id="1095629"/>
    <lineage>
        <taxon>Eukaryota</taxon>
        <taxon>Fungi</taxon>
        <taxon>Dikarya</taxon>
        <taxon>Basidiomycota</taxon>
        <taxon>Agaricomycotina</taxon>
        <taxon>Agaricomycetes</taxon>
        <taxon>Agaricomycetidae</taxon>
        <taxon>Agaricales</taxon>
        <taxon>Agaricineae</taxon>
        <taxon>Hydnangiaceae</taxon>
        <taxon>Laccaria</taxon>
    </lineage>
</organism>
<dbReference type="Proteomes" id="UP000054477">
    <property type="component" value="Unassembled WGS sequence"/>
</dbReference>
<proteinExistence type="predicted"/>
<keyword evidence="3" id="KW-1185">Reference proteome</keyword>